<sequence>MNTEAGDTEGRLALGEPELRLPWLESADEDIDEGLDWGRIGKFVGIVAIILLALAAIAVATSEWASAPPEGDGSLIEAPDAPYKVRPRDKGGMTVAGTGDSSYEVGQGVDNEATLAEREADAVPVATPSSSATPTATPAPPLSGVAVQIGAYSTEADAQTGWDFLRTRYEPLGGYDRRIVQGRADIGVVYRLQAIAGSTASAFALCDDMRRNGIECQVKR</sequence>
<keyword evidence="2" id="KW-0812">Transmembrane</keyword>
<dbReference type="PROSITE" id="PS51724">
    <property type="entry name" value="SPOR"/>
    <property type="match status" value="1"/>
</dbReference>
<dbReference type="Pfam" id="PF05036">
    <property type="entry name" value="SPOR"/>
    <property type="match status" value="1"/>
</dbReference>
<feature type="transmembrane region" description="Helical" evidence="2">
    <location>
        <begin position="40"/>
        <end position="60"/>
    </location>
</feature>
<proteinExistence type="predicted"/>
<evidence type="ECO:0000256" key="2">
    <source>
        <dbReference type="SAM" id="Phobius"/>
    </source>
</evidence>
<dbReference type="InterPro" id="IPR007730">
    <property type="entry name" value="SPOR-like_dom"/>
</dbReference>
<protein>
    <submittedName>
        <fullName evidence="4">SPOR domain-containing protein</fullName>
    </submittedName>
</protein>
<comment type="caution">
    <text evidence="4">The sequence shown here is derived from an EMBL/GenBank/DDBJ whole genome shotgun (WGS) entry which is preliminary data.</text>
</comment>
<reference evidence="4 5" key="1">
    <citation type="submission" date="2018-12" db="EMBL/GenBank/DDBJ databases">
        <title>Croceicoccus ponticola sp. nov., a lipolytic bacterium isolated from seawater.</title>
        <authorList>
            <person name="Yoon J.-H."/>
        </authorList>
    </citation>
    <scope>NUCLEOTIDE SEQUENCE [LARGE SCALE GENOMIC DNA]</scope>
    <source>
        <strain evidence="4 5">GM-16</strain>
    </source>
</reference>
<dbReference type="InterPro" id="IPR036680">
    <property type="entry name" value="SPOR-like_sf"/>
</dbReference>
<accession>A0A437GWE5</accession>
<dbReference type="Gene3D" id="3.30.70.1070">
    <property type="entry name" value="Sporulation related repeat"/>
    <property type="match status" value="1"/>
</dbReference>
<dbReference type="Proteomes" id="UP000283003">
    <property type="component" value="Unassembled WGS sequence"/>
</dbReference>
<feature type="region of interest" description="Disordered" evidence="1">
    <location>
        <begin position="66"/>
        <end position="106"/>
    </location>
</feature>
<keyword evidence="5" id="KW-1185">Reference proteome</keyword>
<dbReference type="AlphaFoldDB" id="A0A437GWE5"/>
<evidence type="ECO:0000259" key="3">
    <source>
        <dbReference type="PROSITE" id="PS51724"/>
    </source>
</evidence>
<feature type="domain" description="SPOR" evidence="3">
    <location>
        <begin position="139"/>
        <end position="220"/>
    </location>
</feature>
<gene>
    <name evidence="4" type="ORF">EKN06_10540</name>
</gene>
<name>A0A437GWE5_9SPHN</name>
<dbReference type="OrthoDB" id="7390714at2"/>
<evidence type="ECO:0000313" key="4">
    <source>
        <dbReference type="EMBL" id="RVQ66453.1"/>
    </source>
</evidence>
<evidence type="ECO:0000313" key="5">
    <source>
        <dbReference type="Proteomes" id="UP000283003"/>
    </source>
</evidence>
<dbReference type="EMBL" id="RXOL01000004">
    <property type="protein sequence ID" value="RVQ66453.1"/>
    <property type="molecule type" value="Genomic_DNA"/>
</dbReference>
<evidence type="ECO:0000256" key="1">
    <source>
        <dbReference type="SAM" id="MobiDB-lite"/>
    </source>
</evidence>
<dbReference type="RefSeq" id="WP_127612875.1">
    <property type="nucleotide sequence ID" value="NZ_RXOL01000004.1"/>
</dbReference>
<keyword evidence="2" id="KW-0472">Membrane</keyword>
<organism evidence="4 5">
    <name type="scientific">Croceicoccus ponticola</name>
    <dbReference type="NCBI Taxonomy" id="2217664"/>
    <lineage>
        <taxon>Bacteria</taxon>
        <taxon>Pseudomonadati</taxon>
        <taxon>Pseudomonadota</taxon>
        <taxon>Alphaproteobacteria</taxon>
        <taxon>Sphingomonadales</taxon>
        <taxon>Erythrobacteraceae</taxon>
        <taxon>Croceicoccus</taxon>
    </lineage>
</organism>
<dbReference type="GO" id="GO:0042834">
    <property type="term" value="F:peptidoglycan binding"/>
    <property type="evidence" value="ECO:0007669"/>
    <property type="project" value="InterPro"/>
</dbReference>
<keyword evidence="2" id="KW-1133">Transmembrane helix</keyword>